<keyword evidence="6" id="KW-1185">Reference proteome</keyword>
<evidence type="ECO:0000256" key="4">
    <source>
        <dbReference type="ARBA" id="ARBA00023274"/>
    </source>
</evidence>
<dbReference type="STRING" id="6182.A0A4Z2DQ63"/>
<gene>
    <name evidence="5" type="ORF">EWB00_010006</name>
</gene>
<dbReference type="PANTHER" id="PTHR13014:SF3">
    <property type="entry name" value="LARGE RIBOSOMAL SUBUNIT PROTEIN ML65"/>
    <property type="match status" value="1"/>
</dbReference>
<evidence type="ECO:0000256" key="2">
    <source>
        <dbReference type="ARBA" id="ARBA00022980"/>
    </source>
</evidence>
<protein>
    <submittedName>
        <fullName evidence="5">28S ribosomal mitochondrial isoform 4</fullName>
    </submittedName>
</protein>
<dbReference type="InterPro" id="IPR039982">
    <property type="entry name" value="Ribosomal_mL65"/>
</dbReference>
<sequence length="640" mass="74118">MPLQSVCRMTKFCCTTRYISSSTVLFKQPSRDRLRSKRANPPPFHSLPFYDEAPADSLPSKPVNVVGQWGSTNSKTKKLRFLHGEHLKTIPTLFDKLQELYYLEDNMWFHSIDIPLQHPEMLEFSQFVTRTKLIPWGPESNDTNSILLNYLNYLFSEELESVNSMPVNILDQSVNGFNSRADCRRKKISMIMETVYRAFLSTGTESLVDELSTQIDERATIEMFLKRLVDNEVFECTEKVNEDIYEPVNETIFDSESCIHYRIRSELAWQLRGPFPLKPLFNLNDPICFPEKPIVCNYRPEAFDLQLVECYNFNCLPFARTIDFTEFARPIAGYWSRTPFWEGDPCEFGLLGVLDLNRSECVRNAINYSSLPDNVKSNVLMRHGIAEGIFTAFAWASAQAYNQGFTLYNELTYPICVQLILMDGNHIQLLRFQLNSITSLWKAEDSMLPYNLAWYSPRVELCILQSNSESNTSLSINKEAISLLTSAMLYPVDKITPSEFLRPYLADEAAPRSYLINKSSDKHLIPSSEEDKHHAKYGDLARSELSELEKKALESTAEMNKTKKPLRLFTSKRPHPNDIFFFKLTDKSTLVDEIKETMPDFGGPFGRLPEPYESKVKEYRMYKRSCQPRLRVQPPPRRWR</sequence>
<dbReference type="InterPro" id="IPR010793">
    <property type="entry name" value="Ribosomal_mL37/mL65"/>
</dbReference>
<proteinExistence type="predicted"/>
<name>A0A4Z2DQ63_SCHJA</name>
<accession>A0A4Z2DQ63</accession>
<reference evidence="5 6" key="1">
    <citation type="submission" date="2019-03" db="EMBL/GenBank/DDBJ databases">
        <title>An improved genome assembly of the fluke Schistosoma japonicum.</title>
        <authorList>
            <person name="Hu W."/>
            <person name="Luo F."/>
            <person name="Yin M."/>
            <person name="Mo X."/>
            <person name="Sun C."/>
            <person name="Wu Q."/>
            <person name="Zhu B."/>
            <person name="Xiang M."/>
            <person name="Wang J."/>
            <person name="Wang Y."/>
            <person name="Zhang T."/>
            <person name="Xu B."/>
            <person name="Zheng H."/>
            <person name="Feng Z."/>
        </authorList>
    </citation>
    <scope>NUCLEOTIDE SEQUENCE [LARGE SCALE GENOMIC DNA]</scope>
    <source>
        <strain evidence="5">HuSjv2</strain>
        <tissue evidence="5">Worms</tissue>
    </source>
</reference>
<dbReference type="OrthoDB" id="6041973at2759"/>
<keyword evidence="3" id="KW-0496">Mitochondrion</keyword>
<organism evidence="5 6">
    <name type="scientific">Schistosoma japonicum</name>
    <name type="common">Blood fluke</name>
    <dbReference type="NCBI Taxonomy" id="6182"/>
    <lineage>
        <taxon>Eukaryota</taxon>
        <taxon>Metazoa</taxon>
        <taxon>Spiralia</taxon>
        <taxon>Lophotrochozoa</taxon>
        <taxon>Platyhelminthes</taxon>
        <taxon>Trematoda</taxon>
        <taxon>Digenea</taxon>
        <taxon>Strigeidida</taxon>
        <taxon>Schistosomatoidea</taxon>
        <taxon>Schistosomatidae</taxon>
        <taxon>Schistosoma</taxon>
    </lineage>
</organism>
<dbReference type="EMBL" id="SKCS01000069">
    <property type="protein sequence ID" value="TNN18636.1"/>
    <property type="molecule type" value="Genomic_DNA"/>
</dbReference>
<keyword evidence="4" id="KW-0687">Ribonucleoprotein</keyword>
<evidence type="ECO:0000313" key="5">
    <source>
        <dbReference type="EMBL" id="TNN18636.1"/>
    </source>
</evidence>
<keyword evidence="2" id="KW-0689">Ribosomal protein</keyword>
<evidence type="ECO:0000256" key="3">
    <source>
        <dbReference type="ARBA" id="ARBA00023128"/>
    </source>
</evidence>
<dbReference type="GO" id="GO:0003735">
    <property type="term" value="F:structural constituent of ribosome"/>
    <property type="evidence" value="ECO:0007669"/>
    <property type="project" value="InterPro"/>
</dbReference>
<evidence type="ECO:0000313" key="6">
    <source>
        <dbReference type="Proteomes" id="UP000311919"/>
    </source>
</evidence>
<dbReference type="PANTHER" id="PTHR13014">
    <property type="entry name" value="MITOCHONDRIAL 28S RIBOSOMAL PROTEIN S30/P52 PRO-APOTOTIC PROTEIN"/>
    <property type="match status" value="1"/>
</dbReference>
<comment type="caution">
    <text evidence="5">The sequence shown here is derived from an EMBL/GenBank/DDBJ whole genome shotgun (WGS) entry which is preliminary data.</text>
</comment>
<dbReference type="GO" id="GO:0006412">
    <property type="term" value="P:translation"/>
    <property type="evidence" value="ECO:0007669"/>
    <property type="project" value="InterPro"/>
</dbReference>
<dbReference type="Pfam" id="PF07147">
    <property type="entry name" value="PDCD9"/>
    <property type="match status" value="1"/>
</dbReference>
<dbReference type="AlphaFoldDB" id="A0A4Z2DQ63"/>
<comment type="subcellular location">
    <subcellularLocation>
        <location evidence="1">Mitochondrion</location>
    </subcellularLocation>
</comment>
<dbReference type="Proteomes" id="UP000311919">
    <property type="component" value="Unassembled WGS sequence"/>
</dbReference>
<evidence type="ECO:0000256" key="1">
    <source>
        <dbReference type="ARBA" id="ARBA00004173"/>
    </source>
</evidence>
<dbReference type="GO" id="GO:0005762">
    <property type="term" value="C:mitochondrial large ribosomal subunit"/>
    <property type="evidence" value="ECO:0007669"/>
    <property type="project" value="TreeGrafter"/>
</dbReference>